<dbReference type="Pfam" id="PF16363">
    <property type="entry name" value="GDP_Man_Dehyd"/>
    <property type="match status" value="1"/>
</dbReference>
<protein>
    <recommendedName>
        <fullName evidence="3">GDP-mannose 4,6-dehydratase</fullName>
        <ecNumber evidence="3">4.2.1.47</ecNumber>
    </recommendedName>
</protein>
<evidence type="ECO:0000256" key="3">
    <source>
        <dbReference type="ARBA" id="ARBA00011989"/>
    </source>
</evidence>
<dbReference type="InterPro" id="IPR006368">
    <property type="entry name" value="GDP_Man_deHydtase"/>
</dbReference>
<comment type="similarity">
    <text evidence="2">Belongs to the NAD(P)-dependent epimerase/dehydratase family. GDP-mannose 4,6-dehydratase subfamily.</text>
</comment>
<comment type="caution">
    <text evidence="6">The sequence shown here is derived from an EMBL/GenBank/DDBJ whole genome shotgun (WGS) entry which is preliminary data.</text>
</comment>
<dbReference type="PANTHER" id="PTHR43715:SF1">
    <property type="entry name" value="GDP-MANNOSE 4,6 DEHYDRATASE"/>
    <property type="match status" value="1"/>
</dbReference>
<dbReference type="Gene3D" id="3.90.25.10">
    <property type="entry name" value="UDP-galactose 4-epimerase, domain 1"/>
    <property type="match status" value="1"/>
</dbReference>
<evidence type="ECO:0000256" key="1">
    <source>
        <dbReference type="ARBA" id="ARBA00001937"/>
    </source>
</evidence>
<dbReference type="GO" id="GO:0008446">
    <property type="term" value="F:GDP-mannose 4,6-dehydratase activity"/>
    <property type="evidence" value="ECO:0007669"/>
    <property type="project" value="UniProtKB-EC"/>
</dbReference>
<dbReference type="Gene3D" id="3.40.50.720">
    <property type="entry name" value="NAD(P)-binding Rossmann-like Domain"/>
    <property type="match status" value="1"/>
</dbReference>
<dbReference type="AlphaFoldDB" id="X1HG94"/>
<comment type="cofactor">
    <cofactor evidence="1">
        <name>NADP(+)</name>
        <dbReference type="ChEBI" id="CHEBI:58349"/>
    </cofactor>
</comment>
<accession>X1HG94</accession>
<evidence type="ECO:0000259" key="5">
    <source>
        <dbReference type="Pfam" id="PF16363"/>
    </source>
</evidence>
<reference evidence="6" key="1">
    <citation type="journal article" date="2014" name="Front. Microbiol.">
        <title>High frequency of phylogenetically diverse reductive dehalogenase-homologous genes in deep subseafloor sedimentary metagenomes.</title>
        <authorList>
            <person name="Kawai M."/>
            <person name="Futagami T."/>
            <person name="Toyoda A."/>
            <person name="Takaki Y."/>
            <person name="Nishi S."/>
            <person name="Hori S."/>
            <person name="Arai W."/>
            <person name="Tsubouchi T."/>
            <person name="Morono Y."/>
            <person name="Uchiyama I."/>
            <person name="Ito T."/>
            <person name="Fujiyama A."/>
            <person name="Inagaki F."/>
            <person name="Takami H."/>
        </authorList>
    </citation>
    <scope>NUCLEOTIDE SEQUENCE</scope>
    <source>
        <strain evidence="6">Expedition CK06-06</strain>
    </source>
</reference>
<proteinExistence type="inferred from homology"/>
<feature type="non-terminal residue" evidence="6">
    <location>
        <position position="1"/>
    </location>
</feature>
<dbReference type="PANTHER" id="PTHR43715">
    <property type="entry name" value="GDP-MANNOSE 4,6-DEHYDRATASE"/>
    <property type="match status" value="1"/>
</dbReference>
<gene>
    <name evidence="6" type="ORF">S03H2_32026</name>
</gene>
<feature type="domain" description="NAD(P)-binding" evidence="5">
    <location>
        <begin position="1"/>
        <end position="226"/>
    </location>
</feature>
<evidence type="ECO:0000313" key="6">
    <source>
        <dbReference type="EMBL" id="GAH52849.1"/>
    </source>
</evidence>
<sequence>FREPNRVMYNNTVSTVNIFEAARVYDSDLESIQVACSSEQYGLVGIDEIPVTEELKKNPFRPRSIYGITKVVTEYTANLYNKAYGLPSFITRGFNHEGPRRGLQFVTSVIHRQIIRVLEGKQNNIVIGNPNAIRDFTHVIDTVRAYILVCEKGRKAEPYNVCSGKGISIADYIEICKTLYDLDVPVLIDSNRLRPSDVPILIGSNEKIKKEINWSPLYPITKIIKDGINYFQEHKEFLDIESH</sequence>
<dbReference type="GO" id="GO:0042351">
    <property type="term" value="P:'de novo' GDP-L-fucose biosynthetic process"/>
    <property type="evidence" value="ECO:0007669"/>
    <property type="project" value="TreeGrafter"/>
</dbReference>
<dbReference type="InterPro" id="IPR016040">
    <property type="entry name" value="NAD(P)-bd_dom"/>
</dbReference>
<organism evidence="6">
    <name type="scientific">marine sediment metagenome</name>
    <dbReference type="NCBI Taxonomy" id="412755"/>
    <lineage>
        <taxon>unclassified sequences</taxon>
        <taxon>metagenomes</taxon>
        <taxon>ecological metagenomes</taxon>
    </lineage>
</organism>
<name>X1HG94_9ZZZZ</name>
<dbReference type="SUPFAM" id="SSF51735">
    <property type="entry name" value="NAD(P)-binding Rossmann-fold domains"/>
    <property type="match status" value="1"/>
</dbReference>
<keyword evidence="4" id="KW-0456">Lyase</keyword>
<evidence type="ECO:0000256" key="2">
    <source>
        <dbReference type="ARBA" id="ARBA00009263"/>
    </source>
</evidence>
<dbReference type="EMBL" id="BARU01019450">
    <property type="protein sequence ID" value="GAH52849.1"/>
    <property type="molecule type" value="Genomic_DNA"/>
</dbReference>
<dbReference type="EC" id="4.2.1.47" evidence="3"/>
<dbReference type="InterPro" id="IPR036291">
    <property type="entry name" value="NAD(P)-bd_dom_sf"/>
</dbReference>
<evidence type="ECO:0000256" key="4">
    <source>
        <dbReference type="ARBA" id="ARBA00023239"/>
    </source>
</evidence>